<keyword evidence="1" id="KW-1133">Transmembrane helix</keyword>
<dbReference type="Pfam" id="PF00884">
    <property type="entry name" value="Sulfatase"/>
    <property type="match status" value="1"/>
</dbReference>
<organism evidence="3 4">
    <name type="scientific">Photorhabdus khanii subsp. guanajuatensis</name>
    <dbReference type="NCBI Taxonomy" id="2100166"/>
    <lineage>
        <taxon>Bacteria</taxon>
        <taxon>Pseudomonadati</taxon>
        <taxon>Pseudomonadota</taxon>
        <taxon>Gammaproteobacteria</taxon>
        <taxon>Enterobacterales</taxon>
        <taxon>Morganellaceae</taxon>
        <taxon>Photorhabdus</taxon>
    </lineage>
</organism>
<name>A0A4R4JDU6_9GAMM</name>
<evidence type="ECO:0000313" key="3">
    <source>
        <dbReference type="EMBL" id="TDB51521.1"/>
    </source>
</evidence>
<dbReference type="EMBL" id="PUJY01000032">
    <property type="protein sequence ID" value="TDB51521.1"/>
    <property type="molecule type" value="Genomic_DNA"/>
</dbReference>
<reference evidence="3 4" key="1">
    <citation type="journal article" date="2019" name="Int. J. Syst. Evol. Microbiol.">
        <title>Photorhabdus khanii subsp. guanajuatensis subsp. nov., isolated from Heterorhabditis atacamensis, and Photorhabdus luminescens subsp. mexicana subsp. nov., isolated from Heterorhabditis mexicana entomopathogenic nematodes.</title>
        <authorList>
            <person name="Machado R.A.R."/>
            <person name="Bruno P."/>
            <person name="Arce C.C.M."/>
            <person name="Liechti N."/>
            <person name="Kohler A."/>
            <person name="Bernal J."/>
            <person name="Bruggmann R."/>
            <person name="Turlings T.C.J."/>
        </authorList>
    </citation>
    <scope>NUCLEOTIDE SEQUENCE [LARGE SCALE GENOMIC DNA]</scope>
    <source>
        <strain evidence="3 4">MEX20-17</strain>
    </source>
</reference>
<dbReference type="RefSeq" id="WP_132355402.1">
    <property type="nucleotide sequence ID" value="NZ_CAWOJO010000032.1"/>
</dbReference>
<dbReference type="InterPro" id="IPR000917">
    <property type="entry name" value="Sulfatase_N"/>
</dbReference>
<sequence>MSIRLKVLIKIIFILISISIINPFLFTRVEYVISRPGGIVNTFLVAAIVVLFYLIFVLGMSIISFSKNYIRIPVVIGCSILSIIYLTYNKISGLEISYFDFYSLSSSISMFKEAVITYKITIINVSLLHIPFIISFFLFPKIVINTKRCVLGLLLILIEIILVSGVVYYKKTGYGAQGLPTSLIMPAYYIDMYLDGKFTNDIHARQYSFESSASGKFKNIVLIIDESIRYDFIDINKDTGTTPYLNTMYNLLNFGKVSSYSNCSQYSNILIRKMARYKHETSDVKSGPYIWEIMNLAGYNNILIDAQNNGQGHDFFTEEELKRGNVRIIEAKSKKDDVEVAKLVNDQINNNNKNFILVMKKGAHFPYDNIGIEKKFVPNMETSNMRNESSEKIINSYKNLVYHNTNLFFKSLDVNEENTIFIYTSDHGQNFEKLNERLTHCSTIEPTKTEGEVPLFIFGQFKEDNFNSLTKQILHRGKNSHYDIPFFLMDFAGYSDTDIENLMGTPVPVDSFVYGNVYGFFGGSPERENISQ</sequence>
<gene>
    <name evidence="3" type="ORF">C5467_16900</name>
</gene>
<dbReference type="PANTHER" id="PTHR30443:SF2">
    <property type="entry name" value="PHOSPHOETHANOLAMINE TRANSFERASE EPTC"/>
    <property type="match status" value="1"/>
</dbReference>
<dbReference type="Proteomes" id="UP000295598">
    <property type="component" value="Unassembled WGS sequence"/>
</dbReference>
<evidence type="ECO:0000256" key="1">
    <source>
        <dbReference type="SAM" id="Phobius"/>
    </source>
</evidence>
<protein>
    <recommendedName>
        <fullName evidence="2">Sulfatase N-terminal domain-containing protein</fullName>
    </recommendedName>
</protein>
<dbReference type="AlphaFoldDB" id="A0A4R4JDU6"/>
<accession>A0A4R4JDU6</accession>
<feature type="transmembrane region" description="Helical" evidence="1">
    <location>
        <begin position="150"/>
        <end position="169"/>
    </location>
</feature>
<dbReference type="GO" id="GO:0009244">
    <property type="term" value="P:lipopolysaccharide core region biosynthetic process"/>
    <property type="evidence" value="ECO:0007669"/>
    <property type="project" value="TreeGrafter"/>
</dbReference>
<comment type="caution">
    <text evidence="3">The sequence shown here is derived from an EMBL/GenBank/DDBJ whole genome shotgun (WGS) entry which is preliminary data.</text>
</comment>
<feature type="transmembrane region" description="Helical" evidence="1">
    <location>
        <begin position="7"/>
        <end position="26"/>
    </location>
</feature>
<dbReference type="Gene3D" id="3.40.720.10">
    <property type="entry name" value="Alkaline Phosphatase, subunit A"/>
    <property type="match status" value="1"/>
</dbReference>
<feature type="transmembrane region" description="Helical" evidence="1">
    <location>
        <begin position="70"/>
        <end position="88"/>
    </location>
</feature>
<dbReference type="GO" id="GO:0005886">
    <property type="term" value="C:plasma membrane"/>
    <property type="evidence" value="ECO:0007669"/>
    <property type="project" value="UniProtKB-SubCell"/>
</dbReference>
<evidence type="ECO:0000313" key="4">
    <source>
        <dbReference type="Proteomes" id="UP000295598"/>
    </source>
</evidence>
<feature type="domain" description="Sulfatase N-terminal" evidence="2">
    <location>
        <begin position="218"/>
        <end position="493"/>
    </location>
</feature>
<dbReference type="PANTHER" id="PTHR30443">
    <property type="entry name" value="INNER MEMBRANE PROTEIN"/>
    <property type="match status" value="1"/>
</dbReference>
<proteinExistence type="predicted"/>
<evidence type="ECO:0000259" key="2">
    <source>
        <dbReference type="Pfam" id="PF00884"/>
    </source>
</evidence>
<dbReference type="InterPro" id="IPR040423">
    <property type="entry name" value="PEA_transferase"/>
</dbReference>
<keyword evidence="1" id="KW-0472">Membrane</keyword>
<dbReference type="InterPro" id="IPR017850">
    <property type="entry name" value="Alkaline_phosphatase_core_sf"/>
</dbReference>
<dbReference type="SUPFAM" id="SSF53649">
    <property type="entry name" value="Alkaline phosphatase-like"/>
    <property type="match status" value="1"/>
</dbReference>
<feature type="transmembrane region" description="Helical" evidence="1">
    <location>
        <begin position="116"/>
        <end position="138"/>
    </location>
</feature>
<dbReference type="GO" id="GO:0016776">
    <property type="term" value="F:phosphotransferase activity, phosphate group as acceptor"/>
    <property type="evidence" value="ECO:0007669"/>
    <property type="project" value="TreeGrafter"/>
</dbReference>
<feature type="transmembrane region" description="Helical" evidence="1">
    <location>
        <begin position="38"/>
        <end position="58"/>
    </location>
</feature>
<keyword evidence="1" id="KW-0812">Transmembrane</keyword>